<feature type="compositionally biased region" description="Low complexity" evidence="13">
    <location>
        <begin position="59"/>
        <end position="68"/>
    </location>
</feature>
<keyword evidence="2" id="KW-0723">Serine/threonine-protein kinase</keyword>
<feature type="region of interest" description="Disordered" evidence="13">
    <location>
        <begin position="1"/>
        <end position="83"/>
    </location>
</feature>
<proteinExistence type="predicted"/>
<evidence type="ECO:0000256" key="11">
    <source>
        <dbReference type="ARBA" id="ARBA00048679"/>
    </source>
</evidence>
<dbReference type="PROSITE" id="PS00107">
    <property type="entry name" value="PROTEIN_KINASE_ATP"/>
    <property type="match status" value="1"/>
</dbReference>
<evidence type="ECO:0000256" key="3">
    <source>
        <dbReference type="ARBA" id="ARBA00022679"/>
    </source>
</evidence>
<dbReference type="InterPro" id="IPR018247">
    <property type="entry name" value="EF_Hand_1_Ca_BS"/>
</dbReference>
<keyword evidence="8" id="KW-0106">Calcium</keyword>
<gene>
    <name evidence="15" type="ORF">ZEAMMB73_Zm00001d004998</name>
</gene>
<keyword evidence="5" id="KW-0677">Repeat</keyword>
<evidence type="ECO:0000256" key="7">
    <source>
        <dbReference type="ARBA" id="ARBA00022777"/>
    </source>
</evidence>
<evidence type="ECO:0000313" key="15">
    <source>
        <dbReference type="EMBL" id="ONM19935.1"/>
    </source>
</evidence>
<feature type="compositionally biased region" description="Low complexity" evidence="13">
    <location>
        <begin position="7"/>
        <end position="24"/>
    </location>
</feature>
<dbReference type="GO" id="GO:0005509">
    <property type="term" value="F:calcium ion binding"/>
    <property type="evidence" value="ECO:0007669"/>
    <property type="project" value="InterPro"/>
</dbReference>
<evidence type="ECO:0000256" key="10">
    <source>
        <dbReference type="ARBA" id="ARBA00047899"/>
    </source>
</evidence>
<dbReference type="EC" id="2.7.11.1" evidence="1"/>
<dbReference type="Gene3D" id="3.30.200.20">
    <property type="entry name" value="Phosphorylase Kinase, domain 1"/>
    <property type="match status" value="1"/>
</dbReference>
<keyword evidence="9 12" id="KW-0067">ATP-binding</keyword>
<dbReference type="InterPro" id="IPR017441">
    <property type="entry name" value="Protein_kinase_ATP_BS"/>
</dbReference>
<dbReference type="PROSITE" id="PS50222">
    <property type="entry name" value="EF_HAND_2"/>
    <property type="match status" value="4"/>
</dbReference>
<feature type="domain" description="EF-hand" evidence="14">
    <location>
        <begin position="200"/>
        <end position="235"/>
    </location>
</feature>
<dbReference type="PANTHER" id="PTHR24349">
    <property type="entry name" value="SERINE/THREONINE-PROTEIN KINASE"/>
    <property type="match status" value="1"/>
</dbReference>
<dbReference type="InterPro" id="IPR002048">
    <property type="entry name" value="EF_hand_dom"/>
</dbReference>
<feature type="domain" description="EF-hand" evidence="14">
    <location>
        <begin position="236"/>
        <end position="271"/>
    </location>
</feature>
<dbReference type="PROSITE" id="PS00018">
    <property type="entry name" value="EF_HAND_1"/>
    <property type="match status" value="4"/>
</dbReference>
<sequence length="356" mass="38076">MGQCCSKGAGEAGATEAAPKAQAPSRGASANNADGQRASSSSAVAAAAAAAGGGGGGTTKPASPTGGARASSGSKPAAAVGTVLGRPMEDVRATYSMGKELGRGQFGVTHLCTHRTSGEKLACKTIAKRKLAAREDVDDVRRERSSGFDELVDHPWIKEDGDAPDTPLDNVVLDRLKQFRAMNQFKKAALRIIAGCLSEEEITGLKEMFKNIDKDNSGTITLDELKHGLAKHGPKLSDSEMEKLMEAADADGNGLIDYDEFVTATVHMNKLDREEHLYTAFQYFDKDNSGYITKEELEHALKEQGLYDADKIKDIISDADSDNDGRIDYSEFVAMMRKGTAGAEPMNIKKRRDIVL</sequence>
<dbReference type="InterPro" id="IPR011992">
    <property type="entry name" value="EF-hand-dom_pair"/>
</dbReference>
<dbReference type="ExpressionAtlas" id="A0A1D6EIK5">
    <property type="expression patterns" value="baseline and differential"/>
</dbReference>
<feature type="domain" description="EF-hand" evidence="14">
    <location>
        <begin position="272"/>
        <end position="307"/>
    </location>
</feature>
<dbReference type="SUPFAM" id="SSF56112">
    <property type="entry name" value="Protein kinase-like (PK-like)"/>
    <property type="match status" value="1"/>
</dbReference>
<comment type="catalytic activity">
    <reaction evidence="10">
        <text>L-threonyl-[protein] + ATP = O-phospho-L-threonyl-[protein] + ADP + H(+)</text>
        <dbReference type="Rhea" id="RHEA:46608"/>
        <dbReference type="Rhea" id="RHEA-COMP:11060"/>
        <dbReference type="Rhea" id="RHEA-COMP:11605"/>
        <dbReference type="ChEBI" id="CHEBI:15378"/>
        <dbReference type="ChEBI" id="CHEBI:30013"/>
        <dbReference type="ChEBI" id="CHEBI:30616"/>
        <dbReference type="ChEBI" id="CHEBI:61977"/>
        <dbReference type="ChEBI" id="CHEBI:456216"/>
        <dbReference type="EC" id="2.7.11.1"/>
    </reaction>
</comment>
<evidence type="ECO:0000256" key="9">
    <source>
        <dbReference type="ARBA" id="ARBA00022840"/>
    </source>
</evidence>
<dbReference type="Pfam" id="PF13499">
    <property type="entry name" value="EF-hand_7"/>
    <property type="match status" value="2"/>
</dbReference>
<feature type="compositionally biased region" description="Low complexity" evidence="13">
    <location>
        <begin position="38"/>
        <end position="50"/>
    </location>
</feature>
<reference evidence="15" key="1">
    <citation type="submission" date="2015-12" db="EMBL/GenBank/DDBJ databases">
        <title>Update maize B73 reference genome by single molecule sequencing technologies.</title>
        <authorList>
            <consortium name="Maize Genome Sequencing Project"/>
            <person name="Ware D."/>
        </authorList>
    </citation>
    <scope>NUCLEOTIDE SEQUENCE [LARGE SCALE GENOMIC DNA]</scope>
    <source>
        <tissue evidence="15">Seedling</tissue>
    </source>
</reference>
<dbReference type="InterPro" id="IPR011009">
    <property type="entry name" value="Kinase-like_dom_sf"/>
</dbReference>
<accession>A0A1D6EIK5</accession>
<feature type="domain" description="EF-hand" evidence="14">
    <location>
        <begin position="310"/>
        <end position="342"/>
    </location>
</feature>
<evidence type="ECO:0000256" key="5">
    <source>
        <dbReference type="ARBA" id="ARBA00022737"/>
    </source>
</evidence>
<dbReference type="Gene3D" id="1.10.238.10">
    <property type="entry name" value="EF-hand"/>
    <property type="match status" value="1"/>
</dbReference>
<evidence type="ECO:0000256" key="8">
    <source>
        <dbReference type="ARBA" id="ARBA00022837"/>
    </source>
</evidence>
<evidence type="ECO:0000256" key="4">
    <source>
        <dbReference type="ARBA" id="ARBA00022723"/>
    </source>
</evidence>
<dbReference type="EMBL" id="CM007648">
    <property type="protein sequence ID" value="ONM19935.1"/>
    <property type="molecule type" value="Genomic_DNA"/>
</dbReference>
<dbReference type="SMART" id="SM00054">
    <property type="entry name" value="EFh"/>
    <property type="match status" value="4"/>
</dbReference>
<dbReference type="SUPFAM" id="SSF47473">
    <property type="entry name" value="EF-hand"/>
    <property type="match status" value="1"/>
</dbReference>
<keyword evidence="7 15" id="KW-0418">Kinase</keyword>
<dbReference type="InterPro" id="IPR050205">
    <property type="entry name" value="CDPK_Ser/Thr_kinases"/>
</dbReference>
<keyword evidence="4" id="KW-0479">Metal-binding</keyword>
<protein>
    <recommendedName>
        <fullName evidence="1">non-specific serine/threonine protein kinase</fullName>
        <ecNumber evidence="1">2.7.11.1</ecNumber>
    </recommendedName>
</protein>
<dbReference type="GO" id="GO:0005524">
    <property type="term" value="F:ATP binding"/>
    <property type="evidence" value="ECO:0007669"/>
    <property type="project" value="UniProtKB-UniRule"/>
</dbReference>
<feature type="binding site" evidence="12">
    <location>
        <position position="128"/>
    </location>
    <ligand>
        <name>ATP</name>
        <dbReference type="ChEBI" id="CHEBI:30616"/>
    </ligand>
</feature>
<evidence type="ECO:0000256" key="1">
    <source>
        <dbReference type="ARBA" id="ARBA00012513"/>
    </source>
</evidence>
<keyword evidence="6 12" id="KW-0547">Nucleotide-binding</keyword>
<keyword evidence="3" id="KW-0808">Transferase</keyword>
<evidence type="ECO:0000256" key="13">
    <source>
        <dbReference type="SAM" id="MobiDB-lite"/>
    </source>
</evidence>
<dbReference type="GO" id="GO:0004674">
    <property type="term" value="F:protein serine/threonine kinase activity"/>
    <property type="evidence" value="ECO:0007669"/>
    <property type="project" value="UniProtKB-KW"/>
</dbReference>
<comment type="catalytic activity">
    <reaction evidence="11">
        <text>L-seryl-[protein] + ATP = O-phospho-L-seryl-[protein] + ADP + H(+)</text>
        <dbReference type="Rhea" id="RHEA:17989"/>
        <dbReference type="Rhea" id="RHEA-COMP:9863"/>
        <dbReference type="Rhea" id="RHEA-COMP:11604"/>
        <dbReference type="ChEBI" id="CHEBI:15378"/>
        <dbReference type="ChEBI" id="CHEBI:29999"/>
        <dbReference type="ChEBI" id="CHEBI:30616"/>
        <dbReference type="ChEBI" id="CHEBI:83421"/>
        <dbReference type="ChEBI" id="CHEBI:456216"/>
        <dbReference type="EC" id="2.7.11.1"/>
    </reaction>
</comment>
<evidence type="ECO:0000256" key="2">
    <source>
        <dbReference type="ARBA" id="ARBA00022527"/>
    </source>
</evidence>
<evidence type="ECO:0000256" key="6">
    <source>
        <dbReference type="ARBA" id="ARBA00022741"/>
    </source>
</evidence>
<dbReference type="AlphaFoldDB" id="A0A1D6EIK5"/>
<organism evidence="15">
    <name type="scientific">Zea mays</name>
    <name type="common">Maize</name>
    <dbReference type="NCBI Taxonomy" id="4577"/>
    <lineage>
        <taxon>Eukaryota</taxon>
        <taxon>Viridiplantae</taxon>
        <taxon>Streptophyta</taxon>
        <taxon>Embryophyta</taxon>
        <taxon>Tracheophyta</taxon>
        <taxon>Spermatophyta</taxon>
        <taxon>Magnoliopsida</taxon>
        <taxon>Liliopsida</taxon>
        <taxon>Poales</taxon>
        <taxon>Poaceae</taxon>
        <taxon>PACMAD clade</taxon>
        <taxon>Panicoideae</taxon>
        <taxon>Andropogonodae</taxon>
        <taxon>Andropogoneae</taxon>
        <taxon>Tripsacinae</taxon>
        <taxon>Zea</taxon>
    </lineage>
</organism>
<dbReference type="FunFam" id="1.10.238.10:FF:000015">
    <property type="entry name" value="Calcium-dependent protein kinase 1"/>
    <property type="match status" value="1"/>
</dbReference>
<name>A0A1D6EIK5_MAIZE</name>
<evidence type="ECO:0000259" key="14">
    <source>
        <dbReference type="PROSITE" id="PS50222"/>
    </source>
</evidence>
<evidence type="ECO:0000256" key="12">
    <source>
        <dbReference type="PROSITE-ProRule" id="PRU10141"/>
    </source>
</evidence>